<gene>
    <name evidence="2" type="ORF">ACFODO_19120</name>
    <name evidence="3" type="ORF">C9E89_018890</name>
</gene>
<keyword evidence="1" id="KW-0732">Signal</keyword>
<reference evidence="2" key="4">
    <citation type="submission" date="2024-09" db="EMBL/GenBank/DDBJ databases">
        <authorList>
            <person name="Sun Q."/>
            <person name="Mori K."/>
        </authorList>
    </citation>
    <scope>NUCLEOTIDE SEQUENCE</scope>
    <source>
        <strain evidence="2">KCTC 62575</strain>
    </source>
</reference>
<protein>
    <submittedName>
        <fullName evidence="3">Transporter</fullName>
    </submittedName>
</protein>
<dbReference type="RefSeq" id="WP_107009827.1">
    <property type="nucleotide sequence ID" value="NZ_JBHRSF010000113.1"/>
</dbReference>
<dbReference type="Proteomes" id="UP001595455">
    <property type="component" value="Unassembled WGS sequence"/>
</dbReference>
<dbReference type="InterPro" id="IPR025737">
    <property type="entry name" value="FApF"/>
</dbReference>
<keyword evidence="5" id="KW-1185">Reference proteome</keyword>
<reference evidence="3 4" key="2">
    <citation type="submission" date="2018-08" db="EMBL/GenBank/DDBJ databases">
        <title>The draft genome of Acinetobacter sichuanensis strain WCHAc060041.</title>
        <authorList>
            <person name="Qin J."/>
            <person name="Feng Y."/>
            <person name="Zong Z."/>
        </authorList>
    </citation>
    <scope>NUCLEOTIDE SEQUENCE [LARGE SCALE GENOMIC DNA]</scope>
    <source>
        <strain evidence="3 4">WCHAc060041</strain>
    </source>
</reference>
<evidence type="ECO:0000313" key="3">
    <source>
        <dbReference type="EMBL" id="RFC81963.1"/>
    </source>
</evidence>
<sequence length="255" mass="27316">MTISNKIIVMLAATASMSSFAAEFSFDRPGVGFSTGITPVGQVAWEQGLPSATYTETTVDGIKAKTVTLNGDMLLRTGLASGLELQLGWAGPAWTQTKYKGNKVDDDGLGDVSIGLKKAIDLDDEKLSMAVLAQAVIATGNDNFSNEDDIYSIGTSLDYKYNDLVNTGITMQYAVQDGDWSVTAIPTVAYKIAGNLSGFSEFIYRKGESENYQYGLGSGLIYALNDRAQLDASIGVDLEGQDRSYNAGFGFSYLF</sequence>
<evidence type="ECO:0000313" key="2">
    <source>
        <dbReference type="EMBL" id="MFC2997322.1"/>
    </source>
</evidence>
<evidence type="ECO:0000313" key="4">
    <source>
        <dbReference type="Proteomes" id="UP000240957"/>
    </source>
</evidence>
<evidence type="ECO:0000313" key="5">
    <source>
        <dbReference type="Proteomes" id="UP001595455"/>
    </source>
</evidence>
<dbReference type="Pfam" id="PF13557">
    <property type="entry name" value="Phenol_MetA_deg"/>
    <property type="match status" value="1"/>
</dbReference>
<reference evidence="5" key="3">
    <citation type="journal article" date="2019" name="Int. J. Syst. Evol. Microbiol.">
        <title>The Global Catalogue of Microorganisms (GCM) 10K type strain sequencing project: providing services to taxonomists for standard genome sequencing and annotation.</title>
        <authorList>
            <consortium name="The Broad Institute Genomics Platform"/>
            <consortium name="The Broad Institute Genome Sequencing Center for Infectious Disease"/>
            <person name="Wu L."/>
            <person name="Ma J."/>
        </authorList>
    </citation>
    <scope>NUCLEOTIDE SEQUENCE [LARGE SCALE GENOMIC DNA]</scope>
    <source>
        <strain evidence="5">KCTC 62575</strain>
    </source>
</reference>
<evidence type="ECO:0000256" key="1">
    <source>
        <dbReference type="SAM" id="SignalP"/>
    </source>
</evidence>
<dbReference type="AlphaFoldDB" id="A0A371YKE6"/>
<feature type="chain" id="PRO_5016730356" evidence="1">
    <location>
        <begin position="22"/>
        <end position="255"/>
    </location>
</feature>
<proteinExistence type="predicted"/>
<dbReference type="EMBL" id="JBHRSF010000113">
    <property type="protein sequence ID" value="MFC2997322.1"/>
    <property type="molecule type" value="Genomic_DNA"/>
</dbReference>
<accession>A0A371YKE6</accession>
<dbReference type="EMBL" id="PYIX02000048">
    <property type="protein sequence ID" value="RFC81963.1"/>
    <property type="molecule type" value="Genomic_DNA"/>
</dbReference>
<organism evidence="3 4">
    <name type="scientific">Acinetobacter sichuanensis</name>
    <dbReference type="NCBI Taxonomy" id="2136183"/>
    <lineage>
        <taxon>Bacteria</taxon>
        <taxon>Pseudomonadati</taxon>
        <taxon>Pseudomonadota</taxon>
        <taxon>Gammaproteobacteria</taxon>
        <taxon>Moraxellales</taxon>
        <taxon>Moraxellaceae</taxon>
        <taxon>Acinetobacter</taxon>
    </lineage>
</organism>
<name>A0A371YKE6_9GAMM</name>
<dbReference type="OrthoDB" id="6078166at2"/>
<dbReference type="Proteomes" id="UP000240957">
    <property type="component" value="Unassembled WGS sequence"/>
</dbReference>
<reference evidence="2" key="1">
    <citation type="journal article" date="2014" name="Int. J. Syst. Evol. Microbiol.">
        <title>Complete genome of a new Firmicutes species belonging to the dominant human colonic microbiota ('Ruminococcus bicirculans') reveals two chromosomes and a selective capacity to utilize plant glucans.</title>
        <authorList>
            <consortium name="NISC Comparative Sequencing Program"/>
            <person name="Wegmann U."/>
            <person name="Louis P."/>
            <person name="Goesmann A."/>
            <person name="Henrissat B."/>
            <person name="Duncan S.H."/>
            <person name="Flint H.J."/>
        </authorList>
    </citation>
    <scope>NUCLEOTIDE SEQUENCE</scope>
    <source>
        <strain evidence="2">KCTC 62575</strain>
    </source>
</reference>
<comment type="caution">
    <text evidence="3">The sequence shown here is derived from an EMBL/GenBank/DDBJ whole genome shotgun (WGS) entry which is preliminary data.</text>
</comment>
<feature type="signal peptide" evidence="1">
    <location>
        <begin position="1"/>
        <end position="21"/>
    </location>
</feature>